<dbReference type="HAMAP" id="MF_00027">
    <property type="entry name" value="CobB_CbiA"/>
    <property type="match status" value="1"/>
</dbReference>
<dbReference type="GO" id="GO:0009236">
    <property type="term" value="P:cobalamin biosynthetic process"/>
    <property type="evidence" value="ECO:0007669"/>
    <property type="project" value="UniProtKB-UniRule"/>
</dbReference>
<dbReference type="UniPathway" id="UPA00148">
    <property type="reaction ID" value="UER00220"/>
</dbReference>
<comment type="catalytic activity">
    <reaction evidence="9">
        <text>hydrogenobyrinate + 2 L-glutamine + 2 ATP + 2 H2O = hydrogenobyrinate a,c-diamide + 2 L-glutamate + 2 ADP + 2 phosphate + 2 H(+)</text>
        <dbReference type="Rhea" id="RHEA:12544"/>
        <dbReference type="ChEBI" id="CHEBI:15377"/>
        <dbReference type="ChEBI" id="CHEBI:15378"/>
        <dbReference type="ChEBI" id="CHEBI:29985"/>
        <dbReference type="ChEBI" id="CHEBI:30616"/>
        <dbReference type="ChEBI" id="CHEBI:43474"/>
        <dbReference type="ChEBI" id="CHEBI:58359"/>
        <dbReference type="ChEBI" id="CHEBI:77873"/>
        <dbReference type="ChEBI" id="CHEBI:77874"/>
        <dbReference type="ChEBI" id="CHEBI:456216"/>
        <dbReference type="EC" id="6.3.5.9"/>
    </reaction>
</comment>
<comment type="caution">
    <text evidence="12">The sequence shown here is derived from an EMBL/GenBank/DDBJ whole genome shotgun (WGS) entry which is preliminary data.</text>
</comment>
<keyword evidence="7 9" id="KW-0460">Magnesium</keyword>
<feature type="active site" description="Nucleophile" evidence="9">
    <location>
        <position position="321"/>
    </location>
</feature>
<feature type="site" description="Increases nucleophilicity of active site Cys" evidence="9">
    <location>
        <position position="419"/>
    </location>
</feature>
<accession>A0A1L9NYT1</accession>
<comment type="miscellaneous">
    <text evidence="9">The a and c carboxylates of hydrogenobyrinate are activated for nucleophilic attack via formation of a phosphorylated intermediate by ATP. CobB catalyzes first the amidation of the c-carboxylate, and then that of the a-carboxylate.</text>
</comment>
<dbReference type="Proteomes" id="UP000184514">
    <property type="component" value="Unassembled WGS sequence"/>
</dbReference>
<dbReference type="InterPro" id="IPR004484">
    <property type="entry name" value="CbiA/CobB_synth"/>
</dbReference>
<evidence type="ECO:0000256" key="7">
    <source>
        <dbReference type="ARBA" id="ARBA00022842"/>
    </source>
</evidence>
<evidence type="ECO:0000256" key="5">
    <source>
        <dbReference type="ARBA" id="ARBA00022741"/>
    </source>
</evidence>
<keyword evidence="4 9" id="KW-0436">Ligase</keyword>
<dbReference type="Gene3D" id="3.40.50.880">
    <property type="match status" value="1"/>
</dbReference>
<dbReference type="InterPro" id="IPR002586">
    <property type="entry name" value="CobQ/CobB/MinD/ParA_Nub-bd_dom"/>
</dbReference>
<dbReference type="InterPro" id="IPR027417">
    <property type="entry name" value="P-loop_NTPase"/>
</dbReference>
<dbReference type="SUPFAM" id="SSF52317">
    <property type="entry name" value="Class I glutamine amidotransferase-like"/>
    <property type="match status" value="1"/>
</dbReference>
<proteinExistence type="inferred from homology"/>
<dbReference type="AlphaFoldDB" id="A0A1L9NYT1"/>
<keyword evidence="3 9" id="KW-0169">Cobalamin biosynthesis</keyword>
<reference evidence="12 13" key="1">
    <citation type="submission" date="2016-10" db="EMBL/GenBank/DDBJ databases">
        <title>Genome sequence of Planktotalea frisia SH6-1.</title>
        <authorList>
            <person name="Poehlein A."/>
            <person name="Bakenhus I."/>
            <person name="Voget S."/>
            <person name="Brinkhoff T."/>
            <person name="Simon M."/>
        </authorList>
    </citation>
    <scope>NUCLEOTIDE SEQUENCE [LARGE SCALE GENOMIC DNA]</scope>
    <source>
        <strain evidence="12 13">SH6-1</strain>
    </source>
</reference>
<evidence type="ECO:0000256" key="8">
    <source>
        <dbReference type="ARBA" id="ARBA00022962"/>
    </source>
</evidence>
<evidence type="ECO:0000256" key="4">
    <source>
        <dbReference type="ARBA" id="ARBA00022598"/>
    </source>
</evidence>
<dbReference type="InterPro" id="IPR029062">
    <property type="entry name" value="Class_I_gatase-like"/>
</dbReference>
<dbReference type="NCBIfam" id="NF002204">
    <property type="entry name" value="PRK01077.1"/>
    <property type="match status" value="1"/>
</dbReference>
<dbReference type="Gene3D" id="3.40.50.300">
    <property type="entry name" value="P-loop containing nucleotide triphosphate hydrolases"/>
    <property type="match status" value="1"/>
</dbReference>
<dbReference type="Pfam" id="PF01656">
    <property type="entry name" value="CbiA"/>
    <property type="match status" value="1"/>
</dbReference>
<comment type="similarity">
    <text evidence="2">Belongs to the CobB/CobQ family. CobQ subfamily.</text>
</comment>
<dbReference type="InterPro" id="IPR011698">
    <property type="entry name" value="GATase_3"/>
</dbReference>
<comment type="cofactor">
    <cofactor evidence="1 9">
        <name>Mg(2+)</name>
        <dbReference type="ChEBI" id="CHEBI:18420"/>
    </cofactor>
</comment>
<evidence type="ECO:0000256" key="6">
    <source>
        <dbReference type="ARBA" id="ARBA00022840"/>
    </source>
</evidence>
<name>A0A1L9NYT1_9RHOB</name>
<dbReference type="GO" id="GO:0042242">
    <property type="term" value="F:cobyrinic acid a,c-diamide synthase activity"/>
    <property type="evidence" value="ECO:0007669"/>
    <property type="project" value="InterPro"/>
</dbReference>
<dbReference type="Pfam" id="PF07685">
    <property type="entry name" value="GATase_3"/>
    <property type="match status" value="1"/>
</dbReference>
<dbReference type="STRING" id="696762.PFRI_13610"/>
<comment type="domain">
    <text evidence="9">Comprises of two domains. The C-terminal domain contains the binding site for glutamine and catalyzes the hydrolysis of this substrate to glutamate and ammonia. The N-terminal domain is anticipated to bind ATP and hydrogenobyrinate and catalyzes the ultimate synthesis of the diamide product. The ammonia produced via the glutaminase domain is probably translocated to the adjacent domain via a molecular tunnel, where it reacts with an activated intermediate.</text>
</comment>
<dbReference type="SUPFAM" id="SSF52540">
    <property type="entry name" value="P-loop containing nucleoside triphosphate hydrolases"/>
    <property type="match status" value="1"/>
</dbReference>
<comment type="pathway">
    <text evidence="9">Cofactor biosynthesis; adenosylcobalamin biosynthesis; cob(II)yrinate a,c-diamide from precorrin-2 (aerobic route): step 9/10.</text>
</comment>
<keyword evidence="5 9" id="KW-0547">Nucleotide-binding</keyword>
<dbReference type="EMBL" id="MLCB01000099">
    <property type="protein sequence ID" value="OJI94427.1"/>
    <property type="molecule type" value="Genomic_DNA"/>
</dbReference>
<organism evidence="12 13">
    <name type="scientific">Planktotalea frisia</name>
    <dbReference type="NCBI Taxonomy" id="696762"/>
    <lineage>
        <taxon>Bacteria</taxon>
        <taxon>Pseudomonadati</taxon>
        <taxon>Pseudomonadota</taxon>
        <taxon>Alphaproteobacteria</taxon>
        <taxon>Rhodobacterales</taxon>
        <taxon>Paracoccaceae</taxon>
        <taxon>Planktotalea</taxon>
    </lineage>
</organism>
<evidence type="ECO:0000256" key="1">
    <source>
        <dbReference type="ARBA" id="ARBA00001946"/>
    </source>
</evidence>
<dbReference type="CDD" id="cd05388">
    <property type="entry name" value="CobB_N"/>
    <property type="match status" value="1"/>
</dbReference>
<keyword evidence="8 9" id="KW-0315">Glutamine amidotransferase</keyword>
<dbReference type="PANTHER" id="PTHR43873:SF1">
    <property type="entry name" value="COBYRINATE A,C-DIAMIDE SYNTHASE"/>
    <property type="match status" value="1"/>
</dbReference>
<sequence length="424" mass="45504">MKASSGFIIAAPSSGSGKTTVTLGLLRAFKRRGINIRGAKSGPDYIDPRFHEAASGAPCFNMDAWAMSPERIQSLASTDAPLIIEGAMGLFDGAPPDGRGSVADLARLLNLPVVLVIDTARMAQSVAPIVSGFAHHDPDVRIAGVILNKVGSVRHERMLRRALDPLGIPVLGAIHRSSQIETPTRHLGLVQAQEREDLESFIEQAADISEQSVDLETLANLAAPFERADFSSKIAPPAQRIAIASDRAFAFAYPHLLQDWRSAGAEISPFSPLSNDPIPDADFVFLPGGYPELYAAQLASADTFMNTLCTHAKTKPVYGECGGYMVLGAGLIDAQGTRHKMAGLLQLETSFAQRKLHLGYRRLNADQGVFAGKWNAHEFHYATTQHAQGTPLFKAHDAEETPLPDMGLINGHVSGSFAHIIDCA</sequence>
<evidence type="ECO:0000256" key="3">
    <source>
        <dbReference type="ARBA" id="ARBA00022573"/>
    </source>
</evidence>
<gene>
    <name evidence="12" type="primary">cobB_1</name>
    <name evidence="9" type="synonym">cobB</name>
    <name evidence="12" type="ORF">PFRI_13610</name>
</gene>
<dbReference type="PANTHER" id="PTHR43873">
    <property type="entry name" value="COBYRINATE A,C-DIAMIDE SYNTHASE"/>
    <property type="match status" value="1"/>
</dbReference>
<feature type="domain" description="CobQ/CobB/MinD/ParA nucleotide binding" evidence="10">
    <location>
        <begin position="8"/>
        <end position="187"/>
    </location>
</feature>
<dbReference type="OrthoDB" id="9764035at2"/>
<keyword evidence="13" id="KW-1185">Reference proteome</keyword>
<dbReference type="RefSeq" id="WP_072629952.1">
    <property type="nucleotide sequence ID" value="NZ_MLCB01000099.1"/>
</dbReference>
<evidence type="ECO:0000259" key="11">
    <source>
        <dbReference type="Pfam" id="PF07685"/>
    </source>
</evidence>
<feature type="domain" description="CobB/CobQ-like glutamine amidotransferase" evidence="11">
    <location>
        <begin position="240"/>
        <end position="421"/>
    </location>
</feature>
<evidence type="ECO:0000313" key="13">
    <source>
        <dbReference type="Proteomes" id="UP000184514"/>
    </source>
</evidence>
<comment type="function">
    <text evidence="9">Catalyzes the ATP-dependent amidation of the two carboxylate groups at positions a and c of hydrogenobyrinate, using either L-glutamine or ammonia as the nitrogen source.</text>
</comment>
<evidence type="ECO:0000313" key="12">
    <source>
        <dbReference type="EMBL" id="OJI94427.1"/>
    </source>
</evidence>
<evidence type="ECO:0000256" key="9">
    <source>
        <dbReference type="HAMAP-Rule" id="MF_00027"/>
    </source>
</evidence>
<protein>
    <recommendedName>
        <fullName evidence="9">Hydrogenobyrinate a,c-diamide synthase</fullName>
        <ecNumber evidence="9">6.3.5.9</ecNumber>
    </recommendedName>
    <alternativeName>
        <fullName evidence="9">Hydrogenobyrinic acid a,c-diamide synthase</fullName>
    </alternativeName>
</protein>
<comment type="similarity">
    <text evidence="9">Belongs to the CobB/CbiA family.</text>
</comment>
<dbReference type="PROSITE" id="PS51274">
    <property type="entry name" value="GATASE_COBBQ"/>
    <property type="match status" value="1"/>
</dbReference>
<dbReference type="GO" id="GO:0005524">
    <property type="term" value="F:ATP binding"/>
    <property type="evidence" value="ECO:0007669"/>
    <property type="project" value="UniProtKB-UniRule"/>
</dbReference>
<keyword evidence="6 9" id="KW-0067">ATP-binding</keyword>
<dbReference type="NCBIfam" id="TIGR00379">
    <property type="entry name" value="cobB"/>
    <property type="match status" value="1"/>
</dbReference>
<evidence type="ECO:0000256" key="2">
    <source>
        <dbReference type="ARBA" id="ARBA00006205"/>
    </source>
</evidence>
<dbReference type="GO" id="GO:0043802">
    <property type="term" value="F:hydrogenobyrinic acid a,c-diamide synthase (glutamine-hydrolysing) activity"/>
    <property type="evidence" value="ECO:0007669"/>
    <property type="project" value="UniProtKB-UniRule"/>
</dbReference>
<evidence type="ECO:0000259" key="10">
    <source>
        <dbReference type="Pfam" id="PF01656"/>
    </source>
</evidence>
<dbReference type="EC" id="6.3.5.9" evidence="9"/>